<dbReference type="RefSeq" id="WP_127285199.1">
    <property type="nucleotide sequence ID" value="NZ_JAVIIO010000003.1"/>
</dbReference>
<evidence type="ECO:0000313" key="2">
    <source>
        <dbReference type="Proteomes" id="UP001276564"/>
    </source>
</evidence>
<dbReference type="EMBL" id="JAVIIP010000014">
    <property type="protein sequence ID" value="MDX8540518.1"/>
    <property type="molecule type" value="Genomic_DNA"/>
</dbReference>
<comment type="caution">
    <text evidence="1">The sequence shown here is derived from an EMBL/GenBank/DDBJ whole genome shotgun (WGS) entry which is preliminary data.</text>
</comment>
<sequence>MSKKTYAKPELVKKDKLSQVTAVNGGSVIINGAG</sequence>
<accession>A0ABU5ATA8</accession>
<reference evidence="1 2" key="1">
    <citation type="submission" date="2023-08" db="EMBL/GenBank/DDBJ databases">
        <title>Implementing the SeqCode for naming new Mesorhizobium species isolated from Vachellia karroo root nodules.</title>
        <authorList>
            <person name="Van Lill M."/>
        </authorList>
    </citation>
    <scope>NUCLEOTIDE SEQUENCE [LARGE SCALE GENOMIC DNA]</scope>
    <source>
        <strain evidence="1 2">VK4B</strain>
    </source>
</reference>
<dbReference type="Proteomes" id="UP001276564">
    <property type="component" value="Unassembled WGS sequence"/>
</dbReference>
<keyword evidence="2" id="KW-1185">Reference proteome</keyword>
<proteinExistence type="predicted"/>
<organism evidence="1 2">
    <name type="scientific">Mesorhizobium abyssinicae</name>
    <dbReference type="NCBI Taxonomy" id="1209958"/>
    <lineage>
        <taxon>Bacteria</taxon>
        <taxon>Pseudomonadati</taxon>
        <taxon>Pseudomonadota</taxon>
        <taxon>Alphaproteobacteria</taxon>
        <taxon>Hyphomicrobiales</taxon>
        <taxon>Phyllobacteriaceae</taxon>
        <taxon>Mesorhizobium</taxon>
    </lineage>
</organism>
<protein>
    <submittedName>
        <fullName evidence="1">RiPP</fullName>
    </submittedName>
</protein>
<name>A0ABU5ATA8_9HYPH</name>
<evidence type="ECO:0000313" key="1">
    <source>
        <dbReference type="EMBL" id="MDX8540518.1"/>
    </source>
</evidence>
<gene>
    <name evidence="1" type="ORF">RFM23_23120</name>
</gene>